<dbReference type="Gene3D" id="3.20.20.70">
    <property type="entry name" value="Aldolase class I"/>
    <property type="match status" value="1"/>
</dbReference>
<evidence type="ECO:0000256" key="2">
    <source>
        <dbReference type="ARBA" id="ARBA00022723"/>
    </source>
</evidence>
<comment type="caution">
    <text evidence="6">The sequence shown here is derived from an EMBL/GenBank/DDBJ whole genome shotgun (WGS) entry which is preliminary data.</text>
</comment>
<protein>
    <submittedName>
        <fullName evidence="6">Radical SAM domain protein</fullName>
    </submittedName>
</protein>
<dbReference type="InterPro" id="IPR013785">
    <property type="entry name" value="Aldolase_TIM"/>
</dbReference>
<dbReference type="InterPro" id="IPR006638">
    <property type="entry name" value="Elp3/MiaA/NifB-like_rSAM"/>
</dbReference>
<dbReference type="GO" id="GO:0046872">
    <property type="term" value="F:metal ion binding"/>
    <property type="evidence" value="ECO:0007669"/>
    <property type="project" value="UniProtKB-KW"/>
</dbReference>
<evidence type="ECO:0000256" key="3">
    <source>
        <dbReference type="ARBA" id="ARBA00023004"/>
    </source>
</evidence>
<dbReference type="Gene3D" id="3.40.50.150">
    <property type="entry name" value="Vaccinia Virus protein VP39"/>
    <property type="match status" value="1"/>
</dbReference>
<dbReference type="Pfam" id="PF04055">
    <property type="entry name" value="Radical_SAM"/>
    <property type="match status" value="1"/>
</dbReference>
<sequence>MKNEQPPKGKEDLNLRLEEFRSKLLKLQNDWSNLKSLWSKADIENDPLKADEQIQELETTIVSALVEILNIDGEERDFLYSSAQKIRDENVGHNIQVRGVIEASNICRENCLYCPMRRDNLRQLPQKRITSEQMVTQARVAHEAGIKELFIQSGEGTRIIPTVVDSIEEIKSDPELKELKIIVNLGNHSEQDYLALAQAGASSCLIKHETSDKDLHEEMRPGSTLERRTSCLVQARKSGMYIGTGVIVGLPGQTDESLAGDIIYAGKLGSWEMVSCSPFTASDETPLKGSSAGDFYKTLNMMAIYRHLFPKARIPSVSNLDNQLLTSRPENLTISGQSMGINAGANGVTINLTPMDIRKDYKIYDTDKKRHVVDFSKAEMISKETGLPLDTRKTTEELSLEKNHPSAWNKIYNEQNPNEIPWNFEKVPEWFDEIIKSGWIKPCRTLDIGCGLGNYANYLSESGFNVLGVDFSEEVIARDREKFQKNNLRFEVCDALDLQSLLNEQNSNTFEFVIDISLLHHIKPEDREKYADSVAKVTKTGAKVLISCFSESDPVFKGKTAFHNPDTDTVTYVLSKWDIVEIFKDQFIIEALNEVEFGKLSKIGNSMTRRRHLVKLIKK</sequence>
<dbReference type="GO" id="GO:0051536">
    <property type="term" value="F:iron-sulfur cluster binding"/>
    <property type="evidence" value="ECO:0007669"/>
    <property type="project" value="UniProtKB-KW"/>
</dbReference>
<proteinExistence type="predicted"/>
<dbReference type="InterPro" id="IPR007197">
    <property type="entry name" value="rSAM"/>
</dbReference>
<gene>
    <name evidence="6" type="ORF">UT18_C0016G0006</name>
</gene>
<dbReference type="SFLD" id="SFLDG01280">
    <property type="entry name" value="HydE/PylB-like"/>
    <property type="match status" value="1"/>
</dbReference>
<dbReference type="PROSITE" id="PS51918">
    <property type="entry name" value="RADICAL_SAM"/>
    <property type="match status" value="1"/>
</dbReference>
<dbReference type="PANTHER" id="PTHR43726:SF1">
    <property type="entry name" value="BIOTIN SYNTHASE"/>
    <property type="match status" value="1"/>
</dbReference>
<evidence type="ECO:0000256" key="4">
    <source>
        <dbReference type="ARBA" id="ARBA00023014"/>
    </source>
</evidence>
<dbReference type="STRING" id="1618345.UT18_C0016G0006"/>
<dbReference type="Pfam" id="PF13649">
    <property type="entry name" value="Methyltransf_25"/>
    <property type="match status" value="1"/>
</dbReference>
<dbReference type="GO" id="GO:0016740">
    <property type="term" value="F:transferase activity"/>
    <property type="evidence" value="ECO:0007669"/>
    <property type="project" value="TreeGrafter"/>
</dbReference>
<feature type="domain" description="Radical SAM core" evidence="5">
    <location>
        <begin position="93"/>
        <end position="311"/>
    </location>
</feature>
<organism evidence="6 7">
    <name type="scientific">candidate division CPR2 bacterium GW2011_GWC2_39_10</name>
    <dbReference type="NCBI Taxonomy" id="1618345"/>
    <lineage>
        <taxon>Bacteria</taxon>
        <taxon>Bacteria division CPR2</taxon>
    </lineage>
</organism>
<dbReference type="InterPro" id="IPR058240">
    <property type="entry name" value="rSAM_sf"/>
</dbReference>
<keyword evidence="3" id="KW-0408">Iron</keyword>
<evidence type="ECO:0000313" key="6">
    <source>
        <dbReference type="EMBL" id="KKQ93710.1"/>
    </source>
</evidence>
<dbReference type="Proteomes" id="UP000034207">
    <property type="component" value="Unassembled WGS sequence"/>
</dbReference>
<dbReference type="InterPro" id="IPR034422">
    <property type="entry name" value="HydE/PylB-like"/>
</dbReference>
<dbReference type="SMART" id="SM00729">
    <property type="entry name" value="Elp3"/>
    <property type="match status" value="1"/>
</dbReference>
<dbReference type="SUPFAM" id="SSF53335">
    <property type="entry name" value="S-adenosyl-L-methionine-dependent methyltransferases"/>
    <property type="match status" value="1"/>
</dbReference>
<keyword evidence="1" id="KW-0949">S-adenosyl-L-methionine</keyword>
<evidence type="ECO:0000259" key="5">
    <source>
        <dbReference type="PROSITE" id="PS51918"/>
    </source>
</evidence>
<dbReference type="SUPFAM" id="SSF102114">
    <property type="entry name" value="Radical SAM enzymes"/>
    <property type="match status" value="1"/>
</dbReference>
<accession>A0A0G0M084</accession>
<keyword evidence="4" id="KW-0411">Iron-sulfur</keyword>
<reference evidence="6 7" key="1">
    <citation type="journal article" date="2015" name="Nature">
        <title>rRNA introns, odd ribosomes, and small enigmatic genomes across a large radiation of phyla.</title>
        <authorList>
            <person name="Brown C.T."/>
            <person name="Hug L.A."/>
            <person name="Thomas B.C."/>
            <person name="Sharon I."/>
            <person name="Castelle C.J."/>
            <person name="Singh A."/>
            <person name="Wilkins M.J."/>
            <person name="Williams K.H."/>
            <person name="Banfield J.F."/>
        </authorList>
    </citation>
    <scope>NUCLEOTIDE SEQUENCE [LARGE SCALE GENOMIC DNA]</scope>
</reference>
<keyword evidence="2" id="KW-0479">Metal-binding</keyword>
<dbReference type="AlphaFoldDB" id="A0A0G0M084"/>
<dbReference type="SFLD" id="SFLDG01060">
    <property type="entry name" value="BATS_domain_containing"/>
    <property type="match status" value="1"/>
</dbReference>
<dbReference type="EMBL" id="LBVV01000016">
    <property type="protein sequence ID" value="KKQ93710.1"/>
    <property type="molecule type" value="Genomic_DNA"/>
</dbReference>
<dbReference type="CDD" id="cd01335">
    <property type="entry name" value="Radical_SAM"/>
    <property type="match status" value="1"/>
</dbReference>
<dbReference type="SFLD" id="SFLDS00029">
    <property type="entry name" value="Radical_SAM"/>
    <property type="match status" value="1"/>
</dbReference>
<dbReference type="InterPro" id="IPR029063">
    <property type="entry name" value="SAM-dependent_MTases_sf"/>
</dbReference>
<dbReference type="InterPro" id="IPR041698">
    <property type="entry name" value="Methyltransf_25"/>
</dbReference>
<evidence type="ECO:0000313" key="7">
    <source>
        <dbReference type="Proteomes" id="UP000034207"/>
    </source>
</evidence>
<evidence type="ECO:0000256" key="1">
    <source>
        <dbReference type="ARBA" id="ARBA00022691"/>
    </source>
</evidence>
<dbReference type="CDD" id="cd02440">
    <property type="entry name" value="AdoMet_MTases"/>
    <property type="match status" value="1"/>
</dbReference>
<dbReference type="PANTHER" id="PTHR43726">
    <property type="entry name" value="3-METHYLORNITHINE SYNTHASE"/>
    <property type="match status" value="1"/>
</dbReference>
<name>A0A0G0M084_UNCC2</name>